<dbReference type="GO" id="GO:0032259">
    <property type="term" value="P:methylation"/>
    <property type="evidence" value="ECO:0007669"/>
    <property type="project" value="UniProtKB-KW"/>
</dbReference>
<gene>
    <name evidence="2" type="ORF">DOP62_11135</name>
</gene>
<dbReference type="EMBL" id="CP030139">
    <property type="protein sequence ID" value="AZB73194.1"/>
    <property type="molecule type" value="Genomic_DNA"/>
</dbReference>
<dbReference type="AlphaFoldDB" id="A0AAN1UV03"/>
<organism evidence="2 3">
    <name type="scientific">Synechococcus elongatus PCC 11801</name>
    <dbReference type="NCBI Taxonomy" id="2219813"/>
    <lineage>
        <taxon>Bacteria</taxon>
        <taxon>Bacillati</taxon>
        <taxon>Cyanobacteriota</taxon>
        <taxon>Cyanophyceae</taxon>
        <taxon>Synechococcales</taxon>
        <taxon>Synechococcaceae</taxon>
        <taxon>Synechococcus</taxon>
    </lineage>
</organism>
<dbReference type="InterPro" id="IPR029063">
    <property type="entry name" value="SAM-dependent_MTases_sf"/>
</dbReference>
<accession>A0AAN1UV03</accession>
<proteinExistence type="predicted"/>
<dbReference type="InterPro" id="IPR013216">
    <property type="entry name" value="Methyltransf_11"/>
</dbReference>
<sequence>MSFSDHFSAVAASYARARPRYPRRWFRYLARIAPDRQRVWDCATGNGQAAIALADDFSEVIGSDASAAQVRQARSHSRVQYQVFPAEATPLPDTSLDLITVAQAAHWFDLPQFYAEAQRLLKPNGVIALWGYGRGSFNPDIDRVFDHFYRDWLDPYWPPERQWVEQAYVGLPFPFESLPVPTFSMQCDWTLFDFLAYLRTWSGVQQFQRQRGFDPVWAIAPELQRVWGEPQRYRRMTWPLFAKVGRWQPDCLR</sequence>
<evidence type="ECO:0000259" key="1">
    <source>
        <dbReference type="Pfam" id="PF08241"/>
    </source>
</evidence>
<dbReference type="Gene3D" id="3.40.50.150">
    <property type="entry name" value="Vaccinia Virus protein VP39"/>
    <property type="match status" value="1"/>
</dbReference>
<keyword evidence="2" id="KW-0489">Methyltransferase</keyword>
<keyword evidence="2" id="KW-0808">Transferase</keyword>
<name>A0AAN1UV03_SYNEL</name>
<dbReference type="RefSeq" id="WP_208673747.1">
    <property type="nucleotide sequence ID" value="NZ_CP030139.2"/>
</dbReference>
<evidence type="ECO:0000313" key="2">
    <source>
        <dbReference type="EMBL" id="AZB73194.1"/>
    </source>
</evidence>
<dbReference type="Pfam" id="PF08241">
    <property type="entry name" value="Methyltransf_11"/>
    <property type="match status" value="1"/>
</dbReference>
<dbReference type="PANTHER" id="PTHR45180:SF1">
    <property type="entry name" value="OS01G0307686 PROTEIN"/>
    <property type="match status" value="1"/>
</dbReference>
<dbReference type="CDD" id="cd02440">
    <property type="entry name" value="AdoMet_MTases"/>
    <property type="match status" value="1"/>
</dbReference>
<dbReference type="GO" id="GO:0008757">
    <property type="term" value="F:S-adenosylmethionine-dependent methyltransferase activity"/>
    <property type="evidence" value="ECO:0007669"/>
    <property type="project" value="InterPro"/>
</dbReference>
<reference evidence="2 3" key="1">
    <citation type="journal article" date="2018" name="Sci. Rep.">
        <title>Genome Features and Biochemical Characteristics of a Robust, Fast Growing and Naturally Transformable Cyanobacterium Synechococcus elongatus PCC 11801 Isolated from India.</title>
        <authorList>
            <person name="Jaiswal D."/>
            <person name="Sengupta A."/>
            <person name="Sohoni S."/>
            <person name="Sengupta S."/>
            <person name="Phadnavis A.G."/>
            <person name="Pakrasi H.B."/>
            <person name="Wangikar P.P."/>
        </authorList>
    </citation>
    <scope>NUCLEOTIDE SEQUENCE [LARGE SCALE GENOMIC DNA]</scope>
    <source>
        <strain evidence="2 3">PCC 11801</strain>
    </source>
</reference>
<dbReference type="PANTHER" id="PTHR45180">
    <property type="entry name" value="OS01G0307686 PROTEIN"/>
    <property type="match status" value="1"/>
</dbReference>
<dbReference type="EC" id="2.1.1.-" evidence="2"/>
<protein>
    <submittedName>
        <fullName evidence="2">Class I SAM-dependent methyltransferase</fullName>
        <ecNumber evidence="2">2.1.1.-</ecNumber>
    </submittedName>
</protein>
<dbReference type="SUPFAM" id="SSF53335">
    <property type="entry name" value="S-adenosyl-L-methionine-dependent methyltransferases"/>
    <property type="match status" value="1"/>
</dbReference>
<evidence type="ECO:0000313" key="3">
    <source>
        <dbReference type="Proteomes" id="UP000267249"/>
    </source>
</evidence>
<feature type="domain" description="Methyltransferase type 11" evidence="1">
    <location>
        <begin position="41"/>
        <end position="128"/>
    </location>
</feature>
<dbReference type="Proteomes" id="UP000267249">
    <property type="component" value="Chromosome"/>
</dbReference>